<evidence type="ECO:0000259" key="2">
    <source>
        <dbReference type="Pfam" id="PF02350"/>
    </source>
</evidence>
<sequence>MKILTILGARPQFIKASALSRIIAQYNQSNQHEMINEVIVHSGQHFDSNMSDVFFEQLGIPKPNHHLGVSGVGHGVMTGRMLEKLESVTQMEMPDWVLVYGDTNTTLAGALVAAKLHIPLIHVEAGLRSNNLAMPEEVNRVLTDRISTVLFCPTQGAINNLKAEGYPFFCTGRELQNIHNVGDVMLDVIQHYSDEVHDKIDLSRWKVSEREYVLCTLHRAENTNDESRMRGILSALQQISKKWRVIMPLHPRTRKVIDKTIGGDFLKGLNIVDPVPYLEMQRLEMSAHTILTDSGGMQKEAFFHDVPCITLRDETEWVETVELGWNVLAGAYSERILAALDSVKCPDTKADYPYGRGDAAEKIIQQILDLK</sequence>
<proteinExistence type="inferred from homology"/>
<dbReference type="RefSeq" id="WP_273439534.1">
    <property type="nucleotide sequence ID" value="NZ_PKUN01000018.1"/>
</dbReference>
<dbReference type="EMBL" id="PKUN01000018">
    <property type="protein sequence ID" value="PLX61355.1"/>
    <property type="molecule type" value="Genomic_DNA"/>
</dbReference>
<dbReference type="AlphaFoldDB" id="A0A2N6CVV7"/>
<organism evidence="3 4">
    <name type="scientific">Sedimenticola selenatireducens</name>
    <dbReference type="NCBI Taxonomy" id="191960"/>
    <lineage>
        <taxon>Bacteria</taxon>
        <taxon>Pseudomonadati</taxon>
        <taxon>Pseudomonadota</taxon>
        <taxon>Gammaproteobacteria</taxon>
        <taxon>Chromatiales</taxon>
        <taxon>Sedimenticolaceae</taxon>
        <taxon>Sedimenticola</taxon>
    </lineage>
</organism>
<accession>A0A2N6CVV7</accession>
<protein>
    <submittedName>
        <fullName evidence="3">UDP-N-acetylglucosamine 2-epimerase (Non-hydrolyzing)</fullName>
    </submittedName>
</protein>
<dbReference type="PANTHER" id="PTHR43174">
    <property type="entry name" value="UDP-N-ACETYLGLUCOSAMINE 2-EPIMERASE"/>
    <property type="match status" value="1"/>
</dbReference>
<name>A0A2N6CVV7_9GAMM</name>
<keyword evidence="1" id="KW-0413">Isomerase</keyword>
<dbReference type="Gene3D" id="3.40.50.2000">
    <property type="entry name" value="Glycogen Phosphorylase B"/>
    <property type="match status" value="2"/>
</dbReference>
<reference evidence="3 4" key="1">
    <citation type="submission" date="2017-11" db="EMBL/GenBank/DDBJ databases">
        <title>Genome-resolved metagenomics identifies genetic mobility, metabolic interactions, and unexpected diversity in perchlorate-reducing communities.</title>
        <authorList>
            <person name="Barnum T.P."/>
            <person name="Figueroa I.A."/>
            <person name="Carlstrom C.I."/>
            <person name="Lucas L.N."/>
            <person name="Engelbrektson A.L."/>
            <person name="Coates J.D."/>
        </authorList>
    </citation>
    <scope>NUCLEOTIDE SEQUENCE [LARGE SCALE GENOMIC DNA]</scope>
    <source>
        <strain evidence="3">BM301</strain>
    </source>
</reference>
<evidence type="ECO:0000256" key="1">
    <source>
        <dbReference type="RuleBase" id="RU003513"/>
    </source>
</evidence>
<dbReference type="CDD" id="cd03786">
    <property type="entry name" value="GTB_UDP-GlcNAc_2-Epimerase"/>
    <property type="match status" value="1"/>
</dbReference>
<feature type="domain" description="UDP-N-acetylglucosamine 2-epimerase" evidence="2">
    <location>
        <begin position="30"/>
        <end position="367"/>
    </location>
</feature>
<evidence type="ECO:0000313" key="3">
    <source>
        <dbReference type="EMBL" id="PLX61355.1"/>
    </source>
</evidence>
<dbReference type="PANTHER" id="PTHR43174:SF1">
    <property type="entry name" value="UDP-N-ACETYLGLUCOSAMINE 2-EPIMERASE"/>
    <property type="match status" value="1"/>
</dbReference>
<dbReference type="GO" id="GO:0016853">
    <property type="term" value="F:isomerase activity"/>
    <property type="evidence" value="ECO:0007669"/>
    <property type="project" value="UniProtKB-KW"/>
</dbReference>
<gene>
    <name evidence="3" type="ORF">C0630_11315</name>
</gene>
<dbReference type="InterPro" id="IPR003331">
    <property type="entry name" value="UDP_GlcNAc_Epimerase_2_dom"/>
</dbReference>
<evidence type="ECO:0000313" key="4">
    <source>
        <dbReference type="Proteomes" id="UP000235015"/>
    </source>
</evidence>
<dbReference type="SUPFAM" id="SSF53756">
    <property type="entry name" value="UDP-Glycosyltransferase/glycogen phosphorylase"/>
    <property type="match status" value="1"/>
</dbReference>
<dbReference type="Pfam" id="PF02350">
    <property type="entry name" value="Epimerase_2"/>
    <property type="match status" value="1"/>
</dbReference>
<dbReference type="Proteomes" id="UP000235015">
    <property type="component" value="Unassembled WGS sequence"/>
</dbReference>
<comment type="similarity">
    <text evidence="1">Belongs to the UDP-N-acetylglucosamine 2-epimerase family.</text>
</comment>
<comment type="caution">
    <text evidence="3">The sequence shown here is derived from an EMBL/GenBank/DDBJ whole genome shotgun (WGS) entry which is preliminary data.</text>
</comment>
<dbReference type="InterPro" id="IPR029767">
    <property type="entry name" value="WecB-like"/>
</dbReference>
<dbReference type="NCBIfam" id="TIGR00236">
    <property type="entry name" value="wecB"/>
    <property type="match status" value="1"/>
</dbReference>